<feature type="compositionally biased region" description="Basic and acidic residues" evidence="1">
    <location>
        <begin position="129"/>
        <end position="139"/>
    </location>
</feature>
<proteinExistence type="predicted"/>
<accession>A0A388JQI7</accession>
<keyword evidence="2" id="KW-1133">Transmembrane helix</keyword>
<dbReference type="EMBL" id="BFEA01000008">
    <property type="protein sequence ID" value="GBG60055.1"/>
    <property type="molecule type" value="Genomic_DNA"/>
</dbReference>
<keyword evidence="2" id="KW-0472">Membrane</keyword>
<evidence type="ECO:0000256" key="2">
    <source>
        <dbReference type="SAM" id="Phobius"/>
    </source>
</evidence>
<evidence type="ECO:0000313" key="4">
    <source>
        <dbReference type="Proteomes" id="UP000265515"/>
    </source>
</evidence>
<organism evidence="3 4">
    <name type="scientific">Chara braunii</name>
    <name type="common">Braun's stonewort</name>
    <dbReference type="NCBI Taxonomy" id="69332"/>
    <lineage>
        <taxon>Eukaryota</taxon>
        <taxon>Viridiplantae</taxon>
        <taxon>Streptophyta</taxon>
        <taxon>Charophyceae</taxon>
        <taxon>Charales</taxon>
        <taxon>Characeae</taxon>
        <taxon>Chara</taxon>
    </lineage>
</organism>
<reference evidence="3 4" key="1">
    <citation type="journal article" date="2018" name="Cell">
        <title>The Chara Genome: Secondary Complexity and Implications for Plant Terrestrialization.</title>
        <authorList>
            <person name="Nishiyama T."/>
            <person name="Sakayama H."/>
            <person name="Vries J.D."/>
            <person name="Buschmann H."/>
            <person name="Saint-Marcoux D."/>
            <person name="Ullrich K.K."/>
            <person name="Haas F.B."/>
            <person name="Vanderstraeten L."/>
            <person name="Becker D."/>
            <person name="Lang D."/>
            <person name="Vosolsobe S."/>
            <person name="Rombauts S."/>
            <person name="Wilhelmsson P.K.I."/>
            <person name="Janitza P."/>
            <person name="Kern R."/>
            <person name="Heyl A."/>
            <person name="Rumpler F."/>
            <person name="Villalobos L.I.A.C."/>
            <person name="Clay J.M."/>
            <person name="Skokan R."/>
            <person name="Toyoda A."/>
            <person name="Suzuki Y."/>
            <person name="Kagoshima H."/>
            <person name="Schijlen E."/>
            <person name="Tajeshwar N."/>
            <person name="Catarino B."/>
            <person name="Hetherington A.J."/>
            <person name="Saltykova A."/>
            <person name="Bonnot C."/>
            <person name="Breuninger H."/>
            <person name="Symeonidi A."/>
            <person name="Radhakrishnan G.V."/>
            <person name="Van Nieuwerburgh F."/>
            <person name="Deforce D."/>
            <person name="Chang C."/>
            <person name="Karol K.G."/>
            <person name="Hedrich R."/>
            <person name="Ulvskov P."/>
            <person name="Glockner G."/>
            <person name="Delwiche C.F."/>
            <person name="Petrasek J."/>
            <person name="Van de Peer Y."/>
            <person name="Friml J."/>
            <person name="Beilby M."/>
            <person name="Dolan L."/>
            <person name="Kohara Y."/>
            <person name="Sugano S."/>
            <person name="Fujiyama A."/>
            <person name="Delaux P.-M."/>
            <person name="Quint M."/>
            <person name="TheiBen G."/>
            <person name="Hagemann M."/>
            <person name="Harholt J."/>
            <person name="Dunand C."/>
            <person name="Zachgo S."/>
            <person name="Langdale J."/>
            <person name="Maumus F."/>
            <person name="Straeten D.V.D."/>
            <person name="Gould S.B."/>
            <person name="Rensing S.A."/>
        </authorList>
    </citation>
    <scope>NUCLEOTIDE SEQUENCE [LARGE SCALE GENOMIC DNA]</scope>
    <source>
        <strain evidence="3 4">S276</strain>
    </source>
</reference>
<dbReference type="Gramene" id="GBG60055">
    <property type="protein sequence ID" value="GBG60055"/>
    <property type="gene ID" value="CBR_g386"/>
</dbReference>
<protein>
    <submittedName>
        <fullName evidence="3">Uncharacterized protein</fullName>
    </submittedName>
</protein>
<name>A0A388JQI7_CHABU</name>
<feature type="transmembrane region" description="Helical" evidence="2">
    <location>
        <begin position="26"/>
        <end position="48"/>
    </location>
</feature>
<keyword evidence="2" id="KW-0812">Transmembrane</keyword>
<evidence type="ECO:0000256" key="1">
    <source>
        <dbReference type="SAM" id="MobiDB-lite"/>
    </source>
</evidence>
<comment type="caution">
    <text evidence="3">The sequence shown here is derived from an EMBL/GenBank/DDBJ whole genome shotgun (WGS) entry which is preliminary data.</text>
</comment>
<gene>
    <name evidence="3" type="ORF">CBR_g386</name>
</gene>
<feature type="region of interest" description="Disordered" evidence="1">
    <location>
        <begin position="94"/>
        <end position="139"/>
    </location>
</feature>
<keyword evidence="4" id="KW-1185">Reference proteome</keyword>
<sequence length="139" mass="14794">MTAGYTQDGPDAAATSIPLLQLQSQLLLPLLPLLLLLLLLLVFPLRVFAAVVGHYKRAATPVCPLAWPGAPACRVCRSGLMPAVDVDVNLQGLDKHEANSESGSNSKVERAEEGEVGQVRQVEEISEGGGRRGKEVGER</sequence>
<dbReference type="Proteomes" id="UP000265515">
    <property type="component" value="Unassembled WGS sequence"/>
</dbReference>
<evidence type="ECO:0000313" key="3">
    <source>
        <dbReference type="EMBL" id="GBG60055.1"/>
    </source>
</evidence>
<dbReference type="AlphaFoldDB" id="A0A388JQI7"/>